<evidence type="ECO:0000313" key="3">
    <source>
        <dbReference type="Proteomes" id="UP000253792"/>
    </source>
</evidence>
<gene>
    <name evidence="2" type="ORF">C1880_07320</name>
</gene>
<comment type="caution">
    <text evidence="2">The sequence shown here is derived from an EMBL/GenBank/DDBJ whole genome shotgun (WGS) entry which is preliminary data.</text>
</comment>
<dbReference type="Proteomes" id="UP000253792">
    <property type="component" value="Unassembled WGS sequence"/>
</dbReference>
<dbReference type="Gene3D" id="3.40.1580.10">
    <property type="entry name" value="SMI1/KNR4-like"/>
    <property type="match status" value="1"/>
</dbReference>
<name>A0A369L7G0_9ACTN</name>
<dbReference type="EMBL" id="PPTP01000006">
    <property type="protein sequence ID" value="RDB55032.1"/>
    <property type="molecule type" value="Genomic_DNA"/>
</dbReference>
<feature type="domain" description="Knr4/Smi1-like" evidence="1">
    <location>
        <begin position="24"/>
        <end position="134"/>
    </location>
</feature>
<dbReference type="SMART" id="SM00860">
    <property type="entry name" value="SMI1_KNR4"/>
    <property type="match status" value="1"/>
</dbReference>
<dbReference type="InterPro" id="IPR018958">
    <property type="entry name" value="Knr4/Smi1-like_dom"/>
</dbReference>
<dbReference type="SUPFAM" id="SSF160631">
    <property type="entry name" value="SMI1/KNR4-like"/>
    <property type="match status" value="1"/>
</dbReference>
<reference evidence="2 3" key="1">
    <citation type="journal article" date="2018" name="Elife">
        <title>Discovery and characterization of a prevalent human gut bacterial enzyme sufficient for the inactivation of a family of plant toxins.</title>
        <authorList>
            <person name="Koppel N."/>
            <person name="Bisanz J.E."/>
            <person name="Pandelia M.E."/>
            <person name="Turnbaugh P.J."/>
            <person name="Balskus E.P."/>
        </authorList>
    </citation>
    <scope>NUCLEOTIDE SEQUENCE [LARGE SCALE GENOMIC DNA]</scope>
    <source>
        <strain evidence="3">anaerobia AP69FAA</strain>
    </source>
</reference>
<organism evidence="2 3">
    <name type="scientific">Senegalimassilia anaerobia</name>
    <dbReference type="NCBI Taxonomy" id="1473216"/>
    <lineage>
        <taxon>Bacteria</taxon>
        <taxon>Bacillati</taxon>
        <taxon>Actinomycetota</taxon>
        <taxon>Coriobacteriia</taxon>
        <taxon>Coriobacteriales</taxon>
        <taxon>Coriobacteriaceae</taxon>
        <taxon>Senegalimassilia</taxon>
    </lineage>
</organism>
<dbReference type="OrthoDB" id="7875953at2"/>
<dbReference type="AlphaFoldDB" id="A0A369L7G0"/>
<proteinExistence type="predicted"/>
<sequence length="134" mass="14477">MRSKGMDVNIEGLAGLPGFSGFAPASEAAVAEAESALGLRFSPDFRSVLLEYGCIETDGHELTGLIDSKRLNVVRVTKDMRAIYKALGPYCYVIEDVYVDGVIICQDSYGLVFQLDLSGGLKKIASSLVEYLSE</sequence>
<dbReference type="InterPro" id="IPR037883">
    <property type="entry name" value="Knr4/Smi1-like_sf"/>
</dbReference>
<dbReference type="Pfam" id="PF14567">
    <property type="entry name" value="SUKH_5"/>
    <property type="match status" value="1"/>
</dbReference>
<protein>
    <recommendedName>
        <fullName evidence="1">Knr4/Smi1-like domain-containing protein</fullName>
    </recommendedName>
</protein>
<evidence type="ECO:0000259" key="1">
    <source>
        <dbReference type="SMART" id="SM00860"/>
    </source>
</evidence>
<accession>A0A369L7G0</accession>
<evidence type="ECO:0000313" key="2">
    <source>
        <dbReference type="EMBL" id="RDB55032.1"/>
    </source>
</evidence>
<keyword evidence="3" id="KW-1185">Reference proteome</keyword>